<evidence type="ECO:0000259" key="4">
    <source>
        <dbReference type="PROSITE" id="PS50987"/>
    </source>
</evidence>
<dbReference type="RefSeq" id="WP_127724732.1">
    <property type="nucleotide sequence ID" value="NZ_RLIH01000009.1"/>
</dbReference>
<dbReference type="PANTHER" id="PTHR33154:SF33">
    <property type="entry name" value="TRANSCRIPTIONAL REPRESSOR SDPR"/>
    <property type="match status" value="1"/>
</dbReference>
<comment type="caution">
    <text evidence="5">The sequence shown here is derived from an EMBL/GenBank/DDBJ whole genome shotgun (WGS) entry which is preliminary data.</text>
</comment>
<evidence type="ECO:0000256" key="1">
    <source>
        <dbReference type="ARBA" id="ARBA00023015"/>
    </source>
</evidence>
<dbReference type="NCBIfam" id="NF033788">
    <property type="entry name" value="HTH_metalloreg"/>
    <property type="match status" value="1"/>
</dbReference>
<dbReference type="GO" id="GO:0003700">
    <property type="term" value="F:DNA-binding transcription factor activity"/>
    <property type="evidence" value="ECO:0007669"/>
    <property type="project" value="InterPro"/>
</dbReference>
<keyword evidence="1" id="KW-0805">Transcription regulation</keyword>
<dbReference type="Pfam" id="PF12840">
    <property type="entry name" value="HTH_20"/>
    <property type="match status" value="1"/>
</dbReference>
<dbReference type="SMART" id="SM00418">
    <property type="entry name" value="HTH_ARSR"/>
    <property type="match status" value="1"/>
</dbReference>
<dbReference type="PROSITE" id="PS50987">
    <property type="entry name" value="HTH_ARSR_2"/>
    <property type="match status" value="1"/>
</dbReference>
<name>A0A437S671_9FIRM</name>
<dbReference type="EMBL" id="RLIH01000009">
    <property type="protein sequence ID" value="RVU54510.1"/>
    <property type="molecule type" value="Genomic_DNA"/>
</dbReference>
<dbReference type="PANTHER" id="PTHR33154">
    <property type="entry name" value="TRANSCRIPTIONAL REGULATOR, ARSR FAMILY"/>
    <property type="match status" value="1"/>
</dbReference>
<proteinExistence type="predicted"/>
<dbReference type="InterPro" id="IPR036388">
    <property type="entry name" value="WH-like_DNA-bd_sf"/>
</dbReference>
<dbReference type="InterPro" id="IPR051081">
    <property type="entry name" value="HTH_MetalResp_TranReg"/>
</dbReference>
<keyword evidence="2" id="KW-0238">DNA-binding</keyword>
<evidence type="ECO:0000313" key="6">
    <source>
        <dbReference type="Proteomes" id="UP000288812"/>
    </source>
</evidence>
<feature type="domain" description="HTH arsR-type" evidence="4">
    <location>
        <begin position="5"/>
        <end position="99"/>
    </location>
</feature>
<dbReference type="SUPFAM" id="SSF46785">
    <property type="entry name" value="Winged helix' DNA-binding domain"/>
    <property type="match status" value="1"/>
</dbReference>
<dbReference type="InterPro" id="IPR011991">
    <property type="entry name" value="ArsR-like_HTH"/>
</dbReference>
<keyword evidence="6" id="KW-1185">Reference proteome</keyword>
<dbReference type="AlphaFoldDB" id="A0A437S671"/>
<dbReference type="GO" id="GO:0003677">
    <property type="term" value="F:DNA binding"/>
    <property type="evidence" value="ECO:0007669"/>
    <property type="project" value="UniProtKB-KW"/>
</dbReference>
<dbReference type="InterPro" id="IPR001845">
    <property type="entry name" value="HTH_ArsR_DNA-bd_dom"/>
</dbReference>
<gene>
    <name evidence="5" type="ORF">EF514_07070</name>
</gene>
<dbReference type="Gene3D" id="1.10.10.10">
    <property type="entry name" value="Winged helix-like DNA-binding domain superfamily/Winged helix DNA-binding domain"/>
    <property type="match status" value="1"/>
</dbReference>
<reference evidence="5 6" key="1">
    <citation type="submission" date="2018-11" db="EMBL/GenBank/DDBJ databases">
        <title>Genome sequencing and assembly of Anaerosphaera sp. nov., GS7-6-2.</title>
        <authorList>
            <person name="Rettenmaier R."/>
            <person name="Liebl W."/>
            <person name="Zverlov V."/>
        </authorList>
    </citation>
    <scope>NUCLEOTIDE SEQUENCE [LARGE SCALE GENOMIC DNA]</scope>
    <source>
        <strain evidence="5 6">GS7-6-2</strain>
    </source>
</reference>
<dbReference type="OrthoDB" id="9802016at2"/>
<sequence length="99" mass="11462">MDIKQDYELLRERAELLKVLGHPVRLCIIRGLLSEGEKNVSNMQECLEMPQSTVSQHLSILKSAGIIDCSRKKTENFYFIANPLVEKLMRVLFEKEIEL</sequence>
<dbReference type="InterPro" id="IPR036390">
    <property type="entry name" value="WH_DNA-bd_sf"/>
</dbReference>
<dbReference type="PRINTS" id="PR00778">
    <property type="entry name" value="HTHARSR"/>
</dbReference>
<organism evidence="5 6">
    <name type="scientific">Anaerosphaera multitolerans</name>
    <dbReference type="NCBI Taxonomy" id="2487351"/>
    <lineage>
        <taxon>Bacteria</taxon>
        <taxon>Bacillati</taxon>
        <taxon>Bacillota</taxon>
        <taxon>Tissierellia</taxon>
        <taxon>Tissierellales</taxon>
        <taxon>Peptoniphilaceae</taxon>
        <taxon>Anaerosphaera</taxon>
    </lineage>
</organism>
<dbReference type="Proteomes" id="UP000288812">
    <property type="component" value="Unassembled WGS sequence"/>
</dbReference>
<evidence type="ECO:0000256" key="2">
    <source>
        <dbReference type="ARBA" id="ARBA00023125"/>
    </source>
</evidence>
<evidence type="ECO:0000256" key="3">
    <source>
        <dbReference type="ARBA" id="ARBA00023163"/>
    </source>
</evidence>
<protein>
    <submittedName>
        <fullName evidence="5">ArsR family transcriptional regulator</fullName>
    </submittedName>
</protein>
<dbReference type="CDD" id="cd00090">
    <property type="entry name" value="HTH_ARSR"/>
    <property type="match status" value="1"/>
</dbReference>
<keyword evidence="3" id="KW-0804">Transcription</keyword>
<accession>A0A437S671</accession>
<evidence type="ECO:0000313" key="5">
    <source>
        <dbReference type="EMBL" id="RVU54510.1"/>
    </source>
</evidence>